<dbReference type="InterPro" id="IPR037069">
    <property type="entry name" value="AcylCoA_DH/ox_N_sf"/>
</dbReference>
<dbReference type="SUPFAM" id="SSF56645">
    <property type="entry name" value="Acyl-CoA dehydrogenase NM domain-like"/>
    <property type="match status" value="1"/>
</dbReference>
<protein>
    <recommendedName>
        <fullName evidence="1">Acyl-CoA dehydrogenase/oxidase N-terminal domain-containing protein</fullName>
    </recommendedName>
</protein>
<reference evidence="2 3" key="1">
    <citation type="submission" date="2022-05" db="EMBL/GenBank/DDBJ databases">
        <authorList>
            <consortium name="Genoscope - CEA"/>
            <person name="William W."/>
        </authorList>
    </citation>
    <scope>NUCLEOTIDE SEQUENCE [LARGE SCALE GENOMIC DNA]</scope>
</reference>
<organism evidence="2 3">
    <name type="scientific">Porites lobata</name>
    <dbReference type="NCBI Taxonomy" id="104759"/>
    <lineage>
        <taxon>Eukaryota</taxon>
        <taxon>Metazoa</taxon>
        <taxon>Cnidaria</taxon>
        <taxon>Anthozoa</taxon>
        <taxon>Hexacorallia</taxon>
        <taxon>Scleractinia</taxon>
        <taxon>Fungiina</taxon>
        <taxon>Poritidae</taxon>
        <taxon>Porites</taxon>
    </lineage>
</organism>
<sequence>LRETVNSFCQKELAPFADQIDKENNFAELRDFWKKLGQLGLLGITVPAKYDGTGLGYMDHCIVVEEMSRFSGAIALSYGAHSNLCVNQIARNGTEAQKEKYLPKLISGVHMGALAMSESEAGSDVVNMRIKAEKKGTDI</sequence>
<dbReference type="PANTHER" id="PTHR43884">
    <property type="entry name" value="ACYL-COA DEHYDROGENASE"/>
    <property type="match status" value="1"/>
</dbReference>
<name>A0ABN8QF49_9CNID</name>
<proteinExistence type="predicted"/>
<evidence type="ECO:0000259" key="1">
    <source>
        <dbReference type="Pfam" id="PF02771"/>
    </source>
</evidence>
<dbReference type="EMBL" id="CALNXK010000120">
    <property type="protein sequence ID" value="CAH3161432.1"/>
    <property type="molecule type" value="Genomic_DNA"/>
</dbReference>
<dbReference type="InterPro" id="IPR013786">
    <property type="entry name" value="AcylCoA_DH/ox_N"/>
</dbReference>
<feature type="domain" description="Acyl-CoA dehydrogenase/oxidase N-terminal" evidence="1">
    <location>
        <begin position="1"/>
        <end position="108"/>
    </location>
</feature>
<accession>A0ABN8QF49</accession>
<dbReference type="PANTHER" id="PTHR43884:SF12">
    <property type="entry name" value="ISOVALERYL-COA DEHYDROGENASE, MITOCHONDRIAL-RELATED"/>
    <property type="match status" value="1"/>
</dbReference>
<comment type="caution">
    <text evidence="2">The sequence shown here is derived from an EMBL/GenBank/DDBJ whole genome shotgun (WGS) entry which is preliminary data.</text>
</comment>
<feature type="non-terminal residue" evidence="2">
    <location>
        <position position="1"/>
    </location>
</feature>
<dbReference type="Pfam" id="PF02771">
    <property type="entry name" value="Acyl-CoA_dh_N"/>
    <property type="match status" value="1"/>
</dbReference>
<dbReference type="Gene3D" id="1.10.540.10">
    <property type="entry name" value="Acyl-CoA dehydrogenase/oxidase, N-terminal domain"/>
    <property type="match status" value="1"/>
</dbReference>
<gene>
    <name evidence="2" type="ORF">PLOB_00004857</name>
</gene>
<evidence type="ECO:0000313" key="2">
    <source>
        <dbReference type="EMBL" id="CAH3161432.1"/>
    </source>
</evidence>
<evidence type="ECO:0000313" key="3">
    <source>
        <dbReference type="Proteomes" id="UP001159405"/>
    </source>
</evidence>
<keyword evidence="3" id="KW-1185">Reference proteome</keyword>
<dbReference type="Proteomes" id="UP001159405">
    <property type="component" value="Unassembled WGS sequence"/>
</dbReference>
<dbReference type="InterPro" id="IPR009100">
    <property type="entry name" value="AcylCoA_DH/oxidase_NM_dom_sf"/>
</dbReference>